<sequence length="89" mass="10249">MRCLNYCVKEGTPVYCGKRGRVILYWTAFQGFLVMLVRCVSLGSSSETISMHFHVCLLEINYKVETFNNNVSLHASYVYSIPYAIFYVC</sequence>
<dbReference type="EMBL" id="JXJN01009552">
    <property type="status" value="NOT_ANNOTATED_CDS"/>
    <property type="molecule type" value="Genomic_DNA"/>
</dbReference>
<keyword evidence="1" id="KW-1133">Transmembrane helix</keyword>
<reference evidence="2" key="2">
    <citation type="submission" date="2020-05" db="UniProtKB">
        <authorList>
            <consortium name="EnsemblMetazoa"/>
        </authorList>
    </citation>
    <scope>IDENTIFICATION</scope>
    <source>
        <strain evidence="2">IAEA</strain>
    </source>
</reference>
<accession>A0A1B0B7D9</accession>
<feature type="transmembrane region" description="Helical" evidence="1">
    <location>
        <begin position="23"/>
        <end position="41"/>
    </location>
</feature>
<organism evidence="2 3">
    <name type="scientific">Glossina palpalis gambiensis</name>
    <dbReference type="NCBI Taxonomy" id="67801"/>
    <lineage>
        <taxon>Eukaryota</taxon>
        <taxon>Metazoa</taxon>
        <taxon>Ecdysozoa</taxon>
        <taxon>Arthropoda</taxon>
        <taxon>Hexapoda</taxon>
        <taxon>Insecta</taxon>
        <taxon>Pterygota</taxon>
        <taxon>Neoptera</taxon>
        <taxon>Endopterygota</taxon>
        <taxon>Diptera</taxon>
        <taxon>Brachycera</taxon>
        <taxon>Muscomorpha</taxon>
        <taxon>Hippoboscoidea</taxon>
        <taxon>Glossinidae</taxon>
        <taxon>Glossina</taxon>
    </lineage>
</organism>
<dbReference type="AlphaFoldDB" id="A0A1B0B7D9"/>
<dbReference type="Proteomes" id="UP000092460">
    <property type="component" value="Unassembled WGS sequence"/>
</dbReference>
<name>A0A1B0B7D9_9MUSC</name>
<evidence type="ECO:0000256" key="1">
    <source>
        <dbReference type="SAM" id="Phobius"/>
    </source>
</evidence>
<proteinExistence type="predicted"/>
<keyword evidence="1" id="KW-0472">Membrane</keyword>
<protein>
    <submittedName>
        <fullName evidence="2">Uncharacterized protein</fullName>
    </submittedName>
</protein>
<dbReference type="VEuPathDB" id="VectorBase:GPPI021268"/>
<keyword evidence="3" id="KW-1185">Reference proteome</keyword>
<keyword evidence="1" id="KW-0812">Transmembrane</keyword>
<evidence type="ECO:0000313" key="2">
    <source>
        <dbReference type="EnsemblMetazoa" id="GPPI021268-PA"/>
    </source>
</evidence>
<dbReference type="EnsemblMetazoa" id="GPPI021268-RA">
    <property type="protein sequence ID" value="GPPI021268-PA"/>
    <property type="gene ID" value="GPPI021268"/>
</dbReference>
<evidence type="ECO:0000313" key="3">
    <source>
        <dbReference type="Proteomes" id="UP000092460"/>
    </source>
</evidence>
<reference evidence="3" key="1">
    <citation type="submission" date="2015-01" db="EMBL/GenBank/DDBJ databases">
        <authorList>
            <person name="Aksoy S."/>
            <person name="Warren W."/>
            <person name="Wilson R.K."/>
        </authorList>
    </citation>
    <scope>NUCLEOTIDE SEQUENCE [LARGE SCALE GENOMIC DNA]</scope>
    <source>
        <strain evidence="3">IAEA</strain>
    </source>
</reference>
<dbReference type="EMBL" id="JXJN01009551">
    <property type="status" value="NOT_ANNOTATED_CDS"/>
    <property type="molecule type" value="Genomic_DNA"/>
</dbReference>